<dbReference type="KEGG" id="ali:AZOLI_p60169"/>
<accession>G7ZJ38</accession>
<keyword evidence="2" id="KW-1185">Reference proteome</keyword>
<dbReference type="EMBL" id="FQ311874">
    <property type="protein sequence ID" value="CBS91578.1"/>
    <property type="molecule type" value="Genomic_DNA"/>
</dbReference>
<name>G7ZJ38_AZOL4</name>
<dbReference type="AlphaFoldDB" id="G7ZJ38"/>
<geneLocation type="plasmid" evidence="1 2">
    <name>AZO_p6</name>
</geneLocation>
<sequence length="80" mass="8210">MTAFDGDPSKAVASIAGAGIRPLGFRGHVPAGLRLRPSSGIGHGTGAAGDITFSGHGRVVRACSTVTVRGWFLCRRKCAM</sequence>
<dbReference type="Proteomes" id="UP000005667">
    <property type="component" value="Plasmid AZO_p6"/>
</dbReference>
<dbReference type="HOGENOM" id="CLU_2582135_0_0_5"/>
<protein>
    <submittedName>
        <fullName evidence="1">Uncharacterized protein</fullName>
    </submittedName>
</protein>
<reference evidence="2" key="1">
    <citation type="journal article" date="2011" name="PLoS Genet.">
        <title>Azospirillum genomes reveal transition of bacteria from aquatic to terrestrial environments.</title>
        <authorList>
            <person name="Wisniewski-Dye F."/>
            <person name="Borziak K."/>
            <person name="Khalsa-Moyers G."/>
            <person name="Alexandre G."/>
            <person name="Sukharnikov L.O."/>
            <person name="Wuichet K."/>
            <person name="Hurst G.B."/>
            <person name="McDonald W.H."/>
            <person name="Robertson J.S."/>
            <person name="Barbe V."/>
            <person name="Calteau A."/>
            <person name="Rouy Z."/>
            <person name="Mangenot S."/>
            <person name="Prigent-Combaret C."/>
            <person name="Normand P."/>
            <person name="Boyer M."/>
            <person name="Siguier P."/>
            <person name="Dessaux Y."/>
            <person name="Elmerich C."/>
            <person name="Condemine G."/>
            <person name="Krishnen G."/>
            <person name="Kennedy I."/>
            <person name="Paterson A.H."/>
            <person name="Gonzalez V."/>
            <person name="Mavingui P."/>
            <person name="Zhulin I.B."/>
        </authorList>
    </citation>
    <scope>NUCLEOTIDE SEQUENCE [LARGE SCALE GENOMIC DNA]</scope>
    <source>
        <strain evidence="2">4B</strain>
    </source>
</reference>
<proteinExistence type="predicted"/>
<keyword evidence="1" id="KW-0614">Plasmid</keyword>
<evidence type="ECO:0000313" key="2">
    <source>
        <dbReference type="Proteomes" id="UP000005667"/>
    </source>
</evidence>
<gene>
    <name evidence="1" type="ordered locus">AZOLI_p60169</name>
</gene>
<evidence type="ECO:0000313" key="1">
    <source>
        <dbReference type="EMBL" id="CBS91578.1"/>
    </source>
</evidence>
<organism evidence="1 2">
    <name type="scientific">Azospirillum lipoferum (strain 4B)</name>
    <dbReference type="NCBI Taxonomy" id="862719"/>
    <lineage>
        <taxon>Bacteria</taxon>
        <taxon>Pseudomonadati</taxon>
        <taxon>Pseudomonadota</taxon>
        <taxon>Alphaproteobacteria</taxon>
        <taxon>Rhodospirillales</taxon>
        <taxon>Azospirillaceae</taxon>
        <taxon>Azospirillum</taxon>
    </lineage>
</organism>